<dbReference type="GO" id="GO:0035770">
    <property type="term" value="C:ribonucleoprotein granule"/>
    <property type="evidence" value="ECO:0007669"/>
    <property type="project" value="TreeGrafter"/>
</dbReference>
<evidence type="ECO:0000259" key="2">
    <source>
        <dbReference type="Pfam" id="PF26188"/>
    </source>
</evidence>
<name>A0AA36MK95_9DINO</name>
<dbReference type="PANTHER" id="PTHR21228:SF40">
    <property type="entry name" value="LD45607P"/>
    <property type="match status" value="1"/>
</dbReference>
<evidence type="ECO:0000313" key="3">
    <source>
        <dbReference type="EMBL" id="CAJ1370352.1"/>
    </source>
</evidence>
<keyword evidence="4" id="KW-1185">Reference proteome</keyword>
<feature type="domain" description="RNA-editing substrate-binding complex 6 protein" evidence="2">
    <location>
        <begin position="80"/>
        <end position="251"/>
    </location>
</feature>
<reference evidence="3" key="1">
    <citation type="submission" date="2023-08" db="EMBL/GenBank/DDBJ databases">
        <authorList>
            <person name="Chen Y."/>
            <person name="Shah S."/>
            <person name="Dougan E. K."/>
            <person name="Thang M."/>
            <person name="Chan C."/>
        </authorList>
    </citation>
    <scope>NUCLEOTIDE SEQUENCE</scope>
</reference>
<sequence>MAPVRPAWEGAKRSFGFMVPKSQRQAKGETGRLARQLSPSELSTAVRVASQGPRKHDLRMWREYAEATLFHAGALLPKHMAFIANGFARAEVPDRKVFSRLSDQAFNHVEDFEPRDIALFLNAYARLRFRDLALFQAFSGAIQRSPPTGFGEQQLALLCNAYARLEIADGDLFKKMSSWTVQKVTELTPQGAATVANAYAKVLLADKALFAALTEAISRNLADFSAQHLANLLNAYARLELRDTVAVGKLAQQIPNRARDFVPLELSQALHAIVKMGMASEQRRAMVCLAEAVQERAPEFHSRQLALTIHSFSMLNTSHGRLLQDLAPQVLATMGMADDQSTALLFCAYARAGQVQAEVLRGLMEKLLASAAGAGEQMQVQLFYACGRLGLHKEPLTIHLADLLRKSVPELSSQHVANCLLTLARVSLCSEEFAALLAALQARLLRRDLGFEPQQLANSMHALAGIHGEGAPPQGVPASLPGSVVQRLLENVKSGAGEWERNPQLLASVAISCARLRFSSVELFAWVSQTVRRATPCNLSKRNLSDLLSAYSVTGLFDLDLFSWVLSQLDAGGLQSVPMDCLMNTLRALDYASFSTEGQLEDTHWPEPDPSEPGESAQSLLFMQCPREFQTQATSFYERVGLAVLTHSRSLAPRMIQEVALPFARAGLLDSAVPCDLLSGPARDFLAAGASTPPQEPLLSPPGPDEAETRSGTEAPECLVDYLLEELNWQSGGSSSSTDGVRPARLLARYAALLPEEGSSKSKPSVPAAVLDPILRKLGNVLRDSADKLSFHELAGALATLADAGIRPNNVLEALGSAAEAFDRFQPSEAVAVAALLHGLQSSGRSLQPFRQRLGAFLDAWAQELSFPLGDRPLQVVARLLAAADHQLVKHQGDCLVQLLHSTLTEANASLHFEDLADLLRALCLLQEPASEMEELLKALQETSAVLQIRLCAAAASAKPERVLALLQALPVSPDSWSPQLLTALAERLLDDSQVLGGSGLAAALQAFARLRALDAGQAREEASQRLARAVASLMRSILVLDRRLSISEAARGAHFCAQVLDSRALTEAERAEAQAGLARLLERLCWERQRWSMEDRKLITEVATLLRSEYPELLSGRWVRLGAALGEAYRFLRNLVAAMVMAAWRLAWLPVAFCMRSRTETGQNVCMLTACLTADSATSVVIMALQDWQGMIPLRTEDLPGGDFKLRHQIALTTDAGEGHFCYSHLAGGFWAGAVMGAAVGGKVGAVGFWGGPLIGGVTSAFGAMAGAFAGGMVAKVVSGKAGANCGGVNLAVYSKRKVAVDIDVNDTDAVRAIRSSTTATTVKGTVAATFGISGRSLVMASTHGTEGVRGKKKAEPCQAAVAHPAERQRVLDFETALRSVNELRKNVSKAAVLWGGDFNPRTVQPLGSQAGCPVWPNSGDPEEDLANLRAGQDILGVGTAGELVTFRQLLHDQSLSEVQGLKCPTYKKISAEDVKPDKRTFGAKSTAAGCTTSHHIRPPGWIESFAAPTLHGFNAEKHSG</sequence>
<dbReference type="InterPro" id="IPR050870">
    <property type="entry name" value="FAST_kinase"/>
</dbReference>
<accession>A0AA36MK95</accession>
<evidence type="ECO:0000256" key="1">
    <source>
        <dbReference type="SAM" id="MobiDB-lite"/>
    </source>
</evidence>
<dbReference type="GO" id="GO:0005759">
    <property type="term" value="C:mitochondrial matrix"/>
    <property type="evidence" value="ECO:0007669"/>
    <property type="project" value="TreeGrafter"/>
</dbReference>
<feature type="region of interest" description="Disordered" evidence="1">
    <location>
        <begin position="686"/>
        <end position="712"/>
    </location>
</feature>
<dbReference type="InterPro" id="IPR058917">
    <property type="entry name" value="RESC6_dom"/>
</dbReference>
<dbReference type="PANTHER" id="PTHR21228">
    <property type="entry name" value="FAST LEU-RICH DOMAIN-CONTAINING"/>
    <property type="match status" value="1"/>
</dbReference>
<dbReference type="Pfam" id="PF26188">
    <property type="entry name" value="RESC6"/>
    <property type="match status" value="1"/>
</dbReference>
<dbReference type="GO" id="GO:0044528">
    <property type="term" value="P:regulation of mitochondrial mRNA stability"/>
    <property type="evidence" value="ECO:0007669"/>
    <property type="project" value="TreeGrafter"/>
</dbReference>
<comment type="caution">
    <text evidence="3">The sequence shown here is derived from an EMBL/GenBank/DDBJ whole genome shotgun (WGS) entry which is preliminary data.</text>
</comment>
<dbReference type="InterPro" id="IPR036691">
    <property type="entry name" value="Endo/exonu/phosph_ase_sf"/>
</dbReference>
<protein>
    <recommendedName>
        <fullName evidence="2">RNA-editing substrate-binding complex 6 protein domain-containing protein</fullName>
    </recommendedName>
</protein>
<feature type="compositionally biased region" description="Pro residues" evidence="1">
    <location>
        <begin position="694"/>
        <end position="704"/>
    </location>
</feature>
<dbReference type="GO" id="GO:0000963">
    <property type="term" value="P:mitochondrial RNA processing"/>
    <property type="evidence" value="ECO:0007669"/>
    <property type="project" value="TreeGrafter"/>
</dbReference>
<evidence type="ECO:0000313" key="4">
    <source>
        <dbReference type="Proteomes" id="UP001178507"/>
    </source>
</evidence>
<organism evidence="3 4">
    <name type="scientific">Effrenium voratum</name>
    <dbReference type="NCBI Taxonomy" id="2562239"/>
    <lineage>
        <taxon>Eukaryota</taxon>
        <taxon>Sar</taxon>
        <taxon>Alveolata</taxon>
        <taxon>Dinophyceae</taxon>
        <taxon>Suessiales</taxon>
        <taxon>Symbiodiniaceae</taxon>
        <taxon>Effrenium</taxon>
    </lineage>
</organism>
<dbReference type="GO" id="GO:0003723">
    <property type="term" value="F:RNA binding"/>
    <property type="evidence" value="ECO:0007669"/>
    <property type="project" value="TreeGrafter"/>
</dbReference>
<dbReference type="SUPFAM" id="SSF56219">
    <property type="entry name" value="DNase I-like"/>
    <property type="match status" value="1"/>
</dbReference>
<dbReference type="Proteomes" id="UP001178507">
    <property type="component" value="Unassembled WGS sequence"/>
</dbReference>
<proteinExistence type="predicted"/>
<gene>
    <name evidence="3" type="ORF">EVOR1521_LOCUS934</name>
</gene>
<dbReference type="EMBL" id="CAUJNA010000010">
    <property type="protein sequence ID" value="CAJ1370352.1"/>
    <property type="molecule type" value="Genomic_DNA"/>
</dbReference>